<evidence type="ECO:0008006" key="2">
    <source>
        <dbReference type="Google" id="ProtNLM"/>
    </source>
</evidence>
<protein>
    <recommendedName>
        <fullName evidence="2">HNH endonuclease</fullName>
    </recommendedName>
</protein>
<dbReference type="Gene3D" id="3.30.40.220">
    <property type="match status" value="1"/>
</dbReference>
<accession>A0A6C0JYP9</accession>
<sequence length="181" mass="21509">MEDEKKITIQGTSNRYQINKLKKEEKVVKIRKTAEKMSLPEDYYLLENQQSIVKDLQEKTYIFLKQDNCPQVLNQIDKKLASYKQQDILKKRYNESLFIKTDDTIKLLNKSNMLCHYCREKTFLLYDIVREMNQWTLDRIDNDMGHNSGNLVISCLACNLKRRRTGKDAFLFTKQLNIVKS</sequence>
<dbReference type="EMBL" id="MN740773">
    <property type="protein sequence ID" value="QHU10905.1"/>
    <property type="molecule type" value="Genomic_DNA"/>
</dbReference>
<proteinExistence type="predicted"/>
<organism evidence="1">
    <name type="scientific">viral metagenome</name>
    <dbReference type="NCBI Taxonomy" id="1070528"/>
    <lineage>
        <taxon>unclassified sequences</taxon>
        <taxon>metagenomes</taxon>
        <taxon>organismal metagenomes</taxon>
    </lineage>
</organism>
<evidence type="ECO:0000313" key="1">
    <source>
        <dbReference type="EMBL" id="QHU10905.1"/>
    </source>
</evidence>
<name>A0A6C0JYP9_9ZZZZ</name>
<dbReference type="AlphaFoldDB" id="A0A6C0JYP9"/>
<reference evidence="1" key="1">
    <citation type="journal article" date="2020" name="Nature">
        <title>Giant virus diversity and host interactions through global metagenomics.</title>
        <authorList>
            <person name="Schulz F."/>
            <person name="Roux S."/>
            <person name="Paez-Espino D."/>
            <person name="Jungbluth S."/>
            <person name="Walsh D.A."/>
            <person name="Denef V.J."/>
            <person name="McMahon K.D."/>
            <person name="Konstantinidis K.T."/>
            <person name="Eloe-Fadrosh E.A."/>
            <person name="Kyrpides N.C."/>
            <person name="Woyke T."/>
        </authorList>
    </citation>
    <scope>NUCLEOTIDE SEQUENCE</scope>
    <source>
        <strain evidence="1">GVMAG-S-1101165-83</strain>
    </source>
</reference>